<gene>
    <name evidence="2" type="ORF">FHX73_115405</name>
</gene>
<dbReference type="Gene3D" id="3.40.1580.10">
    <property type="entry name" value="SMI1/KNR4-like"/>
    <property type="match status" value="1"/>
</dbReference>
<dbReference type="Proteomes" id="UP000317940">
    <property type="component" value="Unassembled WGS sequence"/>
</dbReference>
<keyword evidence="3" id="KW-1185">Reference proteome</keyword>
<dbReference type="InterPro" id="IPR018958">
    <property type="entry name" value="Knr4/Smi1-like_dom"/>
</dbReference>
<dbReference type="Pfam" id="PF09346">
    <property type="entry name" value="SMI1_KNR4"/>
    <property type="match status" value="1"/>
</dbReference>
<evidence type="ECO:0000313" key="3">
    <source>
        <dbReference type="Proteomes" id="UP000317940"/>
    </source>
</evidence>
<dbReference type="OrthoDB" id="4827574at2"/>
<dbReference type="EMBL" id="VIWT01000001">
    <property type="protein sequence ID" value="TWG01504.1"/>
    <property type="molecule type" value="Genomic_DNA"/>
</dbReference>
<dbReference type="SUPFAM" id="SSF160631">
    <property type="entry name" value="SMI1/KNR4-like"/>
    <property type="match status" value="1"/>
</dbReference>
<comment type="caution">
    <text evidence="2">The sequence shown here is derived from an EMBL/GenBank/DDBJ whole genome shotgun (WGS) entry which is preliminary data.</text>
</comment>
<dbReference type="AlphaFoldDB" id="A0A561UQ74"/>
<evidence type="ECO:0000313" key="2">
    <source>
        <dbReference type="EMBL" id="TWG01504.1"/>
    </source>
</evidence>
<evidence type="ECO:0000259" key="1">
    <source>
        <dbReference type="SMART" id="SM00860"/>
    </source>
</evidence>
<proteinExistence type="predicted"/>
<dbReference type="InterPro" id="IPR037883">
    <property type="entry name" value="Knr4/Smi1-like_sf"/>
</dbReference>
<organism evidence="2 3">
    <name type="scientific">Kitasatospora viridis</name>
    <dbReference type="NCBI Taxonomy" id="281105"/>
    <lineage>
        <taxon>Bacteria</taxon>
        <taxon>Bacillati</taxon>
        <taxon>Actinomycetota</taxon>
        <taxon>Actinomycetes</taxon>
        <taxon>Kitasatosporales</taxon>
        <taxon>Streptomycetaceae</taxon>
        <taxon>Kitasatospora</taxon>
    </lineage>
</organism>
<name>A0A561UQ74_9ACTN</name>
<reference evidence="2 3" key="1">
    <citation type="submission" date="2019-06" db="EMBL/GenBank/DDBJ databases">
        <title>Sequencing the genomes of 1000 actinobacteria strains.</title>
        <authorList>
            <person name="Klenk H.-P."/>
        </authorList>
    </citation>
    <scope>NUCLEOTIDE SEQUENCE [LARGE SCALE GENOMIC DNA]</scope>
    <source>
        <strain evidence="2 3">DSM 44826</strain>
    </source>
</reference>
<accession>A0A561UQ74</accession>
<dbReference type="RefSeq" id="WP_145907855.1">
    <property type="nucleotide sequence ID" value="NZ_BAAAMZ010000007.1"/>
</dbReference>
<protein>
    <submittedName>
        <fullName evidence="2">SMI1/KNR4 family protein SUKH-1</fullName>
    </submittedName>
</protein>
<dbReference type="SMART" id="SM00860">
    <property type="entry name" value="SMI1_KNR4"/>
    <property type="match status" value="1"/>
</dbReference>
<sequence length="159" mass="17370">MWDTTSDYGVQPPLTEEAITEAEEDLDVTLPAALLDLLRTRNGGPIAAARSAFPTSRPTSWAADHVPFDHLMGIGDRNRVLSLLDSPYLTREWELPAELVLLSGDGHQWIALDYRAGGRHAEPSVTWFDAEFGRELALAPDFGSFLAGLTAPDDLSARP</sequence>
<feature type="domain" description="Knr4/Smi1-like" evidence="1">
    <location>
        <begin position="13"/>
        <end position="148"/>
    </location>
</feature>